<dbReference type="InterPro" id="IPR011050">
    <property type="entry name" value="Pectin_lyase_fold/virulence"/>
</dbReference>
<feature type="chain" id="PRO_5010861716" evidence="1">
    <location>
        <begin position="23"/>
        <end position="299"/>
    </location>
</feature>
<dbReference type="EnsemblMetazoa" id="Aqu2.1.04276_001">
    <property type="protein sequence ID" value="Aqu2.1.04276_001"/>
    <property type="gene ID" value="Aqu2.1.04276"/>
</dbReference>
<protein>
    <submittedName>
        <fullName evidence="2">Uncharacterized protein</fullName>
    </submittedName>
</protein>
<evidence type="ECO:0000313" key="2">
    <source>
        <dbReference type="EnsemblMetazoa" id="Aqu2.1.04276_001"/>
    </source>
</evidence>
<sequence length="299" mass="33955">MELCLFLQWLFLSSIAFSLGNGSKFYVHPNDDTSQCPPDTSCWDINKYANNYFMNDSIYYFLPGVHNLNRSINIEWGSNLTFQGKGVMVEGPHTTVMESPVVIRCIGYVTVTFGNCNNLSLSYLTIKKCGYFNYLAGSENGNPGLVINASSANLSYMSLQESQWIALWFIDVSDITVYYSSFYRNDYSIDVLYNYDLPSQSLLDINTCNFTESYTEVYLTLHQKVNVDIRITAVYLYFSSFGITLSSNTSLYNIHVSNLRSKDCDTALHLLQESKYALHSPFIKIKDSMISHSSSYALL</sequence>
<organism evidence="2">
    <name type="scientific">Amphimedon queenslandica</name>
    <name type="common">Sponge</name>
    <dbReference type="NCBI Taxonomy" id="400682"/>
    <lineage>
        <taxon>Eukaryota</taxon>
        <taxon>Metazoa</taxon>
        <taxon>Porifera</taxon>
        <taxon>Demospongiae</taxon>
        <taxon>Heteroscleromorpha</taxon>
        <taxon>Haplosclerida</taxon>
        <taxon>Niphatidae</taxon>
        <taxon>Amphimedon</taxon>
    </lineage>
</organism>
<keyword evidence="1" id="KW-0732">Signal</keyword>
<reference evidence="2" key="1">
    <citation type="submission" date="2017-05" db="UniProtKB">
        <authorList>
            <consortium name="EnsemblMetazoa"/>
        </authorList>
    </citation>
    <scope>IDENTIFICATION</scope>
</reference>
<dbReference type="AlphaFoldDB" id="A0A1X7SQ79"/>
<accession>A0A1X7SQ79</accession>
<dbReference type="SUPFAM" id="SSF51126">
    <property type="entry name" value="Pectin lyase-like"/>
    <property type="match status" value="1"/>
</dbReference>
<feature type="signal peptide" evidence="1">
    <location>
        <begin position="1"/>
        <end position="22"/>
    </location>
</feature>
<evidence type="ECO:0000256" key="1">
    <source>
        <dbReference type="SAM" id="SignalP"/>
    </source>
</evidence>
<proteinExistence type="predicted"/>
<name>A0A1X7SQ79_AMPQE</name>
<dbReference type="InParanoid" id="A0A1X7SQ79"/>